<evidence type="ECO:0000313" key="4">
    <source>
        <dbReference type="Proteomes" id="UP001648503"/>
    </source>
</evidence>
<gene>
    <name evidence="3" type="ORF">BASA50_007823</name>
</gene>
<organism evidence="3 4">
    <name type="scientific">Batrachochytrium salamandrivorans</name>
    <dbReference type="NCBI Taxonomy" id="1357716"/>
    <lineage>
        <taxon>Eukaryota</taxon>
        <taxon>Fungi</taxon>
        <taxon>Fungi incertae sedis</taxon>
        <taxon>Chytridiomycota</taxon>
        <taxon>Chytridiomycota incertae sedis</taxon>
        <taxon>Chytridiomycetes</taxon>
        <taxon>Rhizophydiales</taxon>
        <taxon>Rhizophydiales incertae sedis</taxon>
        <taxon>Batrachochytrium</taxon>
    </lineage>
</organism>
<feature type="compositionally biased region" description="Acidic residues" evidence="1">
    <location>
        <begin position="70"/>
        <end position="84"/>
    </location>
</feature>
<proteinExistence type="predicted"/>
<evidence type="ECO:0000256" key="2">
    <source>
        <dbReference type="SAM" id="SignalP"/>
    </source>
</evidence>
<comment type="caution">
    <text evidence="3">The sequence shown here is derived from an EMBL/GenBank/DDBJ whole genome shotgun (WGS) entry which is preliminary data.</text>
</comment>
<evidence type="ECO:0000313" key="3">
    <source>
        <dbReference type="EMBL" id="KAH6592773.1"/>
    </source>
</evidence>
<keyword evidence="2" id="KW-0732">Signal</keyword>
<feature type="compositionally biased region" description="Polar residues" evidence="1">
    <location>
        <begin position="45"/>
        <end position="59"/>
    </location>
</feature>
<feature type="signal peptide" evidence="2">
    <location>
        <begin position="1"/>
        <end position="18"/>
    </location>
</feature>
<keyword evidence="4" id="KW-1185">Reference proteome</keyword>
<feature type="region of interest" description="Disordered" evidence="1">
    <location>
        <begin position="45"/>
        <end position="87"/>
    </location>
</feature>
<reference evidence="3 4" key="1">
    <citation type="submission" date="2021-02" db="EMBL/GenBank/DDBJ databases">
        <title>Variation within the Batrachochytrium salamandrivorans European outbreak.</title>
        <authorList>
            <person name="Kelly M."/>
            <person name="Pasmans F."/>
            <person name="Shea T.P."/>
            <person name="Munoz J.F."/>
            <person name="Carranza S."/>
            <person name="Cuomo C.A."/>
            <person name="Martel A."/>
        </authorList>
    </citation>
    <scope>NUCLEOTIDE SEQUENCE [LARGE SCALE GENOMIC DNA]</scope>
    <source>
        <strain evidence="3 4">AMFP18/2</strain>
    </source>
</reference>
<protein>
    <submittedName>
        <fullName evidence="3">Uncharacterized protein</fullName>
    </submittedName>
</protein>
<name>A0ABQ8F5S4_9FUNG</name>
<feature type="chain" id="PRO_5045634313" evidence="2">
    <location>
        <begin position="19"/>
        <end position="311"/>
    </location>
</feature>
<dbReference type="EMBL" id="JAFCIX010000371">
    <property type="protein sequence ID" value="KAH6592773.1"/>
    <property type="molecule type" value="Genomic_DNA"/>
</dbReference>
<sequence>MQFFYLVSLVVVASNVAAFPQPAERFEKHSDSVNADLTSNIEARSYQPEFNPQSNSGNLVSLERRGDSGESSEESSGEDSEFESDSSSATAFDRMLWKIDTPRDRAELGALMLSSMIEQAGNDLVVPKNVKTAGAAVGGGVEHSLVEYLTKALDVSYQLQDWGETSVKEILTVIKSGLGNGEYFNVKSFLKGAGKKLTVDASEYLQQVNAALSAIGKNTGSAKQHMETIHALLGHVFDDYRRYFEVLQLQLNRFDDGKTIHKYLSEADASLVDFTENQQELYDSITQGFEAACLDSDPPTHPTLNKLNFCV</sequence>
<accession>A0ABQ8F5S4</accession>
<evidence type="ECO:0000256" key="1">
    <source>
        <dbReference type="SAM" id="MobiDB-lite"/>
    </source>
</evidence>
<dbReference type="Proteomes" id="UP001648503">
    <property type="component" value="Unassembled WGS sequence"/>
</dbReference>